<dbReference type="InterPro" id="IPR000602">
    <property type="entry name" value="Glyco_hydro_38_N"/>
</dbReference>
<dbReference type="Pfam" id="PF01074">
    <property type="entry name" value="Glyco_hydro_38N"/>
    <property type="match status" value="1"/>
</dbReference>
<dbReference type="InterPro" id="IPR037094">
    <property type="entry name" value="Glyco_hydro_38_cen_sf"/>
</dbReference>
<gene>
    <name evidence="6" type="ORF">XA3_05120</name>
</gene>
<dbReference type="Gene3D" id="3.20.110.10">
    <property type="entry name" value="Glycoside hydrolase 38, N terminal domain"/>
    <property type="match status" value="1"/>
</dbReference>
<dbReference type="SUPFAM" id="SSF74650">
    <property type="entry name" value="Galactose mutarotase-like"/>
    <property type="match status" value="1"/>
</dbReference>
<evidence type="ECO:0000313" key="7">
    <source>
        <dbReference type="Proteomes" id="UP001321861"/>
    </source>
</evidence>
<dbReference type="EMBL" id="AP026802">
    <property type="protein sequence ID" value="BDR58071.1"/>
    <property type="molecule type" value="Genomic_DNA"/>
</dbReference>
<keyword evidence="7" id="KW-1185">Reference proteome</keyword>
<dbReference type="SUPFAM" id="SSF88688">
    <property type="entry name" value="Families 57/38 glycoside transferase middle domain"/>
    <property type="match status" value="1"/>
</dbReference>
<dbReference type="InterPro" id="IPR011013">
    <property type="entry name" value="Gal_mutarotase_sf_dom"/>
</dbReference>
<dbReference type="PANTHER" id="PTHR46017">
    <property type="entry name" value="ALPHA-MANNOSIDASE 2C1"/>
    <property type="match status" value="1"/>
</dbReference>
<keyword evidence="4" id="KW-0326">Glycosidase</keyword>
<reference evidence="6 7" key="1">
    <citation type="journal article" date="2023" name="Microbiol. Spectr.">
        <title>Symbiosis of Carpenter Bees with Uncharacterized Lactic Acid Bacteria Showing NAD Auxotrophy.</title>
        <authorList>
            <person name="Kawasaki S."/>
            <person name="Ozawa K."/>
            <person name="Mori T."/>
            <person name="Yamamoto A."/>
            <person name="Ito M."/>
            <person name="Ohkuma M."/>
            <person name="Sakamoto M."/>
            <person name="Matsutani M."/>
        </authorList>
    </citation>
    <scope>NUCLEOTIDE SEQUENCE [LARGE SCALE GENOMIC DNA]</scope>
    <source>
        <strain evidence="6 7">XA3</strain>
    </source>
</reference>
<dbReference type="InterPro" id="IPR028995">
    <property type="entry name" value="Glyco_hydro_57/38_cen_sf"/>
</dbReference>
<dbReference type="AlphaFoldDB" id="A0AAU9D052"/>
<dbReference type="GO" id="GO:0046872">
    <property type="term" value="F:metal ion binding"/>
    <property type="evidence" value="ECO:0007669"/>
    <property type="project" value="UniProtKB-KW"/>
</dbReference>
<dbReference type="SUPFAM" id="SSF88713">
    <property type="entry name" value="Glycoside hydrolase/deacetylase"/>
    <property type="match status" value="1"/>
</dbReference>
<protein>
    <submittedName>
        <fullName evidence="6">Alpha-mannosidase</fullName>
    </submittedName>
</protein>
<dbReference type="InterPro" id="IPR015341">
    <property type="entry name" value="Glyco_hydro_38_cen"/>
</dbReference>
<keyword evidence="3" id="KW-0378">Hydrolase</keyword>
<dbReference type="GO" id="GO:0030246">
    <property type="term" value="F:carbohydrate binding"/>
    <property type="evidence" value="ECO:0007669"/>
    <property type="project" value="InterPro"/>
</dbReference>
<dbReference type="SMART" id="SM00872">
    <property type="entry name" value="Alpha-mann_mid"/>
    <property type="match status" value="1"/>
</dbReference>
<dbReference type="PANTHER" id="PTHR46017:SF2">
    <property type="entry name" value="MANNOSYLGLYCERATE HYDROLASE"/>
    <property type="match status" value="1"/>
</dbReference>
<dbReference type="InterPro" id="IPR011330">
    <property type="entry name" value="Glyco_hydro/deAcase_b/a-brl"/>
</dbReference>
<evidence type="ECO:0000256" key="4">
    <source>
        <dbReference type="ARBA" id="ARBA00023295"/>
    </source>
</evidence>
<dbReference type="Gene3D" id="1.20.1270.50">
    <property type="entry name" value="Glycoside hydrolase family 38, central domain"/>
    <property type="match status" value="1"/>
</dbReference>
<dbReference type="Proteomes" id="UP001321861">
    <property type="component" value="Chromosome"/>
</dbReference>
<dbReference type="Gene3D" id="2.70.98.30">
    <property type="entry name" value="Golgi alpha-mannosidase II, domain 4"/>
    <property type="match status" value="1"/>
</dbReference>
<dbReference type="GO" id="GO:0004559">
    <property type="term" value="F:alpha-mannosidase activity"/>
    <property type="evidence" value="ECO:0007669"/>
    <property type="project" value="InterPro"/>
</dbReference>
<dbReference type="InterPro" id="IPR027291">
    <property type="entry name" value="Glyco_hydro_38_N_sf"/>
</dbReference>
<organism evidence="6 7">
    <name type="scientific">Xylocopilactobacillus apicola</name>
    <dbReference type="NCBI Taxonomy" id="2932184"/>
    <lineage>
        <taxon>Bacteria</taxon>
        <taxon>Bacillati</taxon>
        <taxon>Bacillota</taxon>
        <taxon>Bacilli</taxon>
        <taxon>Lactobacillales</taxon>
        <taxon>Lactobacillaceae</taxon>
        <taxon>Xylocopilactobacillus</taxon>
    </lineage>
</organism>
<keyword evidence="2" id="KW-0479">Metal-binding</keyword>
<proteinExistence type="inferred from homology"/>
<evidence type="ECO:0000256" key="2">
    <source>
        <dbReference type="ARBA" id="ARBA00022723"/>
    </source>
</evidence>
<feature type="domain" description="Glycoside hydrolase family 38 central" evidence="5">
    <location>
        <begin position="279"/>
        <end position="357"/>
    </location>
</feature>
<dbReference type="GO" id="GO:0009313">
    <property type="term" value="P:oligosaccharide catabolic process"/>
    <property type="evidence" value="ECO:0007669"/>
    <property type="project" value="TreeGrafter"/>
</dbReference>
<dbReference type="RefSeq" id="WP_317635992.1">
    <property type="nucleotide sequence ID" value="NZ_AP026802.1"/>
</dbReference>
<dbReference type="KEGG" id="xap:XA3_05120"/>
<dbReference type="GO" id="GO:0006013">
    <property type="term" value="P:mannose metabolic process"/>
    <property type="evidence" value="ECO:0007669"/>
    <property type="project" value="InterPro"/>
</dbReference>
<evidence type="ECO:0000313" key="6">
    <source>
        <dbReference type="EMBL" id="BDR58071.1"/>
    </source>
</evidence>
<comment type="similarity">
    <text evidence="1">Belongs to the glycosyl hydrolase 38 family.</text>
</comment>
<sequence length="873" mass="99606">MTEVYFVNHTHWDREWYFTTTDALVLSDQVFTEALDELETHPEANFTFDGQTSIIDDYIDIHPEARNRIKRLVQSKQLFIGPWYTQTDGIIPDAESMIRNLVIGIQEANQQYGEAMMVGYLPDTFGFTAQLPTILRQVGIDNFVFWRGTNYDHQLKSLYFNWRGLSNKTVIAANFPFGYFTGQITPESKRNLKEFVEQRYDPAVKFAVEHKDNQMILMPSGIDQMNIIHNEVQTIKDLNQISKYHTTISSYPEFINELRNNIKELPSYQGELRLPTYARVHRSIGSLRHRIKQENYELEQKILKRVEPLAVIGRKVGVKIGSGLIINLWKKLLECQPHDTLGGSITDNVYEDILARFKAANEMADGIENMIKKKIADFLKLKANEIIVFNTDAKEFSGRKQLKIISNSKKFSIDQMSEIKIEKERFYPAREHIMTMTARGKEFLSENAYYELIVSAKMVLPALGYKVFTIQPSKKELQISKKSNSSSQGTISVEGLKISFDKGKINITCNGKEIVNAITLVNCANDGDTYDFSPLPQDQETVLPFDKVIVTENTMKIVGSASLPFSLADYSSDNPHYQAMNYELELSFNSNKTIKGILTIDNTVESHRLRLRLQSGLKNCETIARIQLGYLKQQNELIPADWEKHYDEKPVNLYNFDKSVSLSNSEGHLTFLGKGQKEYQTENNDLLITLMSTTGQLGKPNLAWRPGRASGDTTNQGHPMIPTPLAQELGINKFKFDLEWSDEPFSETKNNELVNKSLDVSISYQKQQLNVFINRLDNKIWETEEKKTIPLSLSILSLNADLDVAAIYPSYTSEDSMIIRLQNLSKQNVNLPFNLINDQNVTVVNALEDKVTLVSIDPYDAISLKIKYLKNGG</sequence>
<dbReference type="Pfam" id="PF09261">
    <property type="entry name" value="Alpha-mann_mid"/>
    <property type="match status" value="1"/>
</dbReference>
<evidence type="ECO:0000256" key="3">
    <source>
        <dbReference type="ARBA" id="ARBA00022801"/>
    </source>
</evidence>
<name>A0AAU9D052_9LACO</name>
<evidence type="ECO:0000259" key="5">
    <source>
        <dbReference type="SMART" id="SM00872"/>
    </source>
</evidence>
<evidence type="ECO:0000256" key="1">
    <source>
        <dbReference type="ARBA" id="ARBA00009792"/>
    </source>
</evidence>
<accession>A0AAU9D052</accession>